<dbReference type="GO" id="GO:0007623">
    <property type="term" value="P:circadian rhythm"/>
    <property type="evidence" value="ECO:0007669"/>
    <property type="project" value="InterPro"/>
</dbReference>
<feature type="region of interest" description="Disordered" evidence="1">
    <location>
        <begin position="630"/>
        <end position="675"/>
    </location>
</feature>
<reference evidence="2" key="1">
    <citation type="journal article" date="2017" name="Gigascience">
        <title>The genome draft of coconut (Cocos nucifera).</title>
        <authorList>
            <person name="Xiao Y."/>
            <person name="Xu P."/>
            <person name="Fan H."/>
            <person name="Baudouin L."/>
            <person name="Xia W."/>
            <person name="Bocs S."/>
            <person name="Xu J."/>
            <person name="Li Q."/>
            <person name="Guo A."/>
            <person name="Zhou L."/>
            <person name="Li J."/>
            <person name="Wu Y."/>
            <person name="Ma Z."/>
            <person name="Armero A."/>
            <person name="Issali A.E."/>
            <person name="Liu N."/>
            <person name="Peng M."/>
            <person name="Yang Y."/>
        </authorList>
    </citation>
    <scope>NUCLEOTIDE SEQUENCE</scope>
    <source>
        <tissue evidence="2">Spear leaf of Hainan Tall coconut</tissue>
    </source>
</reference>
<gene>
    <name evidence="2" type="ORF">COCNU_04G007090</name>
</gene>
<feature type="region of interest" description="Disordered" evidence="1">
    <location>
        <begin position="417"/>
        <end position="515"/>
    </location>
</feature>
<dbReference type="AlphaFoldDB" id="A0A8K0N069"/>
<feature type="compositionally biased region" description="Polar residues" evidence="1">
    <location>
        <begin position="323"/>
        <end position="343"/>
    </location>
</feature>
<dbReference type="PANTHER" id="PTHR33334:SF5">
    <property type="entry name" value="PROTEIN LNK2"/>
    <property type="match status" value="1"/>
</dbReference>
<dbReference type="Proteomes" id="UP000797356">
    <property type="component" value="Chromosome 4"/>
</dbReference>
<dbReference type="PANTHER" id="PTHR33334">
    <property type="entry name" value="PROTEIN LNK1"/>
    <property type="match status" value="1"/>
</dbReference>
<organism evidence="2 3">
    <name type="scientific">Cocos nucifera</name>
    <name type="common">Coconut palm</name>
    <dbReference type="NCBI Taxonomy" id="13894"/>
    <lineage>
        <taxon>Eukaryota</taxon>
        <taxon>Viridiplantae</taxon>
        <taxon>Streptophyta</taxon>
        <taxon>Embryophyta</taxon>
        <taxon>Tracheophyta</taxon>
        <taxon>Spermatophyta</taxon>
        <taxon>Magnoliopsida</taxon>
        <taxon>Liliopsida</taxon>
        <taxon>Arecaceae</taxon>
        <taxon>Arecoideae</taxon>
        <taxon>Cocoseae</taxon>
        <taxon>Attaleinae</taxon>
        <taxon>Cocos</taxon>
    </lineage>
</organism>
<proteinExistence type="predicted"/>
<evidence type="ECO:0000313" key="2">
    <source>
        <dbReference type="EMBL" id="KAG1338403.1"/>
    </source>
</evidence>
<dbReference type="OrthoDB" id="618331at2759"/>
<dbReference type="GO" id="GO:0006355">
    <property type="term" value="P:regulation of DNA-templated transcription"/>
    <property type="evidence" value="ECO:0007669"/>
    <property type="project" value="InterPro"/>
</dbReference>
<accession>A0A8K0N069</accession>
<keyword evidence="3" id="KW-1185">Reference proteome</keyword>
<dbReference type="EMBL" id="CM017875">
    <property type="protein sequence ID" value="KAG1338403.1"/>
    <property type="molecule type" value="Genomic_DNA"/>
</dbReference>
<reference evidence="2" key="2">
    <citation type="submission" date="2019-07" db="EMBL/GenBank/DDBJ databases">
        <authorList>
            <person name="Yang Y."/>
            <person name="Bocs S."/>
            <person name="Baudouin L."/>
        </authorList>
    </citation>
    <scope>NUCLEOTIDE SEQUENCE</scope>
    <source>
        <tissue evidence="2">Spear leaf of Hainan Tall coconut</tissue>
    </source>
</reference>
<feature type="compositionally biased region" description="Polar residues" evidence="1">
    <location>
        <begin position="589"/>
        <end position="600"/>
    </location>
</feature>
<sequence length="675" mass="75032">MLIQCQHVQNGDSSVYQDSIVNTLPVPSLGRHWYDMVGDTIWGAISESEDHIVPYPKGTEDSTFLNFGDYNKKQKSEEASTVLRSTERTAGAKNDLSICNLENVSASKTNEELSTLRLDMDSWPDLPSLSPALGKGYNDENCQDNLRMELMNKFDGSTDLNKARVQLDDKSEMFGNNHEDKETDSFLDCHWANIGDFDDLDLIFSNNDPIFGSGGEFLSLSSDVINGTAQSILVPDMPLSREQPSDHGSSSFHFDDLSGGNQKSEEKIADNAMKPEQQAEYKTNVISDYCGTHNQYPSKDDGQKKVLRSHKNAEERKKDKTQPKLNSTWSHNVRQSQQSPNPNIGTLVETPLQTFQCPAVIQQRQVGGAENRGHVGASNQFLFSGYGYSPGHVPAFPLLPHIHSQRNQMKPVVNCKVFPDSSKHSNSLGKPPDIPSRPLKMTPQEKIEKLRRRQQMQAMLAIQQQQQQLGHQIASNDSLGHQSGSPKKQGQESITDSAVVDDGANKPSASNMSILVDQDESQRILTSIDDHSLEESIYYEFQDVLGKLDICVRLCIRDSLFRLAQSASERSAGDRSSTNKSNKDEDEVSANQETNRQNRCQKLPGAEANTNPIDRSVAHLLFYKPSESCMRSVKDEKPQSSISFDPASKMPLHTHGSNSEENPENIGEMDAQPSV</sequence>
<feature type="region of interest" description="Disordered" evidence="1">
    <location>
        <begin position="292"/>
        <end position="343"/>
    </location>
</feature>
<evidence type="ECO:0000256" key="1">
    <source>
        <dbReference type="SAM" id="MobiDB-lite"/>
    </source>
</evidence>
<feature type="region of interest" description="Disordered" evidence="1">
    <location>
        <begin position="238"/>
        <end position="275"/>
    </location>
</feature>
<feature type="region of interest" description="Disordered" evidence="1">
    <location>
        <begin position="566"/>
        <end position="611"/>
    </location>
</feature>
<comment type="caution">
    <text evidence="2">The sequence shown here is derived from an EMBL/GenBank/DDBJ whole genome shotgun (WGS) entry which is preliminary data.</text>
</comment>
<protein>
    <submittedName>
        <fullName evidence="2">Protein LNK2</fullName>
    </submittedName>
</protein>
<name>A0A8K0N069_COCNU</name>
<feature type="compositionally biased region" description="Low complexity" evidence="1">
    <location>
        <begin position="455"/>
        <end position="469"/>
    </location>
</feature>
<evidence type="ECO:0000313" key="3">
    <source>
        <dbReference type="Proteomes" id="UP000797356"/>
    </source>
</evidence>
<feature type="compositionally biased region" description="Basic and acidic residues" evidence="1">
    <location>
        <begin position="311"/>
        <end position="322"/>
    </location>
</feature>
<dbReference type="InterPro" id="IPR039928">
    <property type="entry name" value="LNK"/>
</dbReference>
<feature type="compositionally biased region" description="Polar residues" evidence="1">
    <location>
        <begin position="566"/>
        <end position="580"/>
    </location>
</feature>
<feature type="compositionally biased region" description="Polar residues" evidence="1">
    <location>
        <begin position="473"/>
        <end position="496"/>
    </location>
</feature>
<feature type="compositionally biased region" description="Low complexity" evidence="1">
    <location>
        <begin position="246"/>
        <end position="260"/>
    </location>
</feature>